<dbReference type="EMBL" id="VSRR010031564">
    <property type="protein sequence ID" value="MPC70700.1"/>
    <property type="molecule type" value="Genomic_DNA"/>
</dbReference>
<keyword evidence="2" id="KW-1185">Reference proteome</keyword>
<dbReference type="AlphaFoldDB" id="A0A5B7HEE7"/>
<sequence length="82" mass="8878">MPQHLTQPCSVPVRFPLDGARHTRATQWPTHRSESSVAIRALECCGGSRKTQGAAGLIILGRLSGKTGTYYDLHSPACFITL</sequence>
<dbReference type="Proteomes" id="UP000324222">
    <property type="component" value="Unassembled WGS sequence"/>
</dbReference>
<proteinExistence type="predicted"/>
<protein>
    <submittedName>
        <fullName evidence="1">Uncharacterized protein</fullName>
    </submittedName>
</protein>
<name>A0A5B7HEE7_PORTR</name>
<evidence type="ECO:0000313" key="2">
    <source>
        <dbReference type="Proteomes" id="UP000324222"/>
    </source>
</evidence>
<evidence type="ECO:0000313" key="1">
    <source>
        <dbReference type="EMBL" id="MPC70700.1"/>
    </source>
</evidence>
<comment type="caution">
    <text evidence="1">The sequence shown here is derived from an EMBL/GenBank/DDBJ whole genome shotgun (WGS) entry which is preliminary data.</text>
</comment>
<organism evidence="1 2">
    <name type="scientific">Portunus trituberculatus</name>
    <name type="common">Swimming crab</name>
    <name type="synonym">Neptunus trituberculatus</name>
    <dbReference type="NCBI Taxonomy" id="210409"/>
    <lineage>
        <taxon>Eukaryota</taxon>
        <taxon>Metazoa</taxon>
        <taxon>Ecdysozoa</taxon>
        <taxon>Arthropoda</taxon>
        <taxon>Crustacea</taxon>
        <taxon>Multicrustacea</taxon>
        <taxon>Malacostraca</taxon>
        <taxon>Eumalacostraca</taxon>
        <taxon>Eucarida</taxon>
        <taxon>Decapoda</taxon>
        <taxon>Pleocyemata</taxon>
        <taxon>Brachyura</taxon>
        <taxon>Eubrachyura</taxon>
        <taxon>Portunoidea</taxon>
        <taxon>Portunidae</taxon>
        <taxon>Portuninae</taxon>
        <taxon>Portunus</taxon>
    </lineage>
</organism>
<reference evidence="1 2" key="1">
    <citation type="submission" date="2019-05" db="EMBL/GenBank/DDBJ databases">
        <title>Another draft genome of Portunus trituberculatus and its Hox gene families provides insights of decapod evolution.</title>
        <authorList>
            <person name="Jeong J.-H."/>
            <person name="Song I."/>
            <person name="Kim S."/>
            <person name="Choi T."/>
            <person name="Kim D."/>
            <person name="Ryu S."/>
            <person name="Kim W."/>
        </authorList>
    </citation>
    <scope>NUCLEOTIDE SEQUENCE [LARGE SCALE GENOMIC DNA]</scope>
    <source>
        <tissue evidence="1">Muscle</tissue>
    </source>
</reference>
<gene>
    <name evidence="1" type="ORF">E2C01_064954</name>
</gene>
<accession>A0A5B7HEE7</accession>